<dbReference type="EMBL" id="CP000626">
    <property type="protein sequence ID" value="ABQ18416.1"/>
    <property type="molecule type" value="Genomic_DNA"/>
</dbReference>
<gene>
    <name evidence="1" type="ordered locus">VC0395_0778</name>
</gene>
<dbReference type="AlphaFoldDB" id="A0A0H3ACP7"/>
<dbReference type="RefSeq" id="WP_000284328.1">
    <property type="nucleotide sequence ID" value="NC_009456.1"/>
</dbReference>
<evidence type="ECO:0000313" key="2">
    <source>
        <dbReference type="Proteomes" id="UP000000249"/>
    </source>
</evidence>
<sequence length="48" mass="5633">MYQIEDGQAYIIVSRAEFDIYTALSDAGKKEYFDELTHNRPIYSLIED</sequence>
<evidence type="ECO:0000313" key="1">
    <source>
        <dbReference type="EMBL" id="ABQ18416.1"/>
    </source>
</evidence>
<accession>A0A0H3ACP7</accession>
<dbReference type="KEGG" id="vco:VC0395_0778"/>
<reference evidence="1 2" key="1">
    <citation type="submission" date="2007-03" db="EMBL/GenBank/DDBJ databases">
        <authorList>
            <person name="Heidelberg J."/>
        </authorList>
    </citation>
    <scope>NUCLEOTIDE SEQUENCE [LARGE SCALE GENOMIC DNA]</scope>
    <source>
        <strain evidence="2">ATCC 39541 / Classical Ogawa 395 / O395</strain>
    </source>
</reference>
<organism evidence="1 2">
    <name type="scientific">Vibrio cholerae serotype O1 (strain ATCC 39541 / Classical Ogawa 395 / O395)</name>
    <dbReference type="NCBI Taxonomy" id="345073"/>
    <lineage>
        <taxon>Bacteria</taxon>
        <taxon>Pseudomonadati</taxon>
        <taxon>Pseudomonadota</taxon>
        <taxon>Gammaproteobacteria</taxon>
        <taxon>Vibrionales</taxon>
        <taxon>Vibrionaceae</taxon>
        <taxon>Vibrio</taxon>
    </lineage>
</organism>
<protein>
    <submittedName>
        <fullName evidence="1">Uncharacterized protein</fullName>
    </submittedName>
</protein>
<name>A0A0H3ACP7_VIBC3</name>
<proteinExistence type="predicted"/>
<dbReference type="Proteomes" id="UP000000249">
    <property type="component" value="Chromosome 2"/>
</dbReference>